<accession>A0ACB0JME3</accession>
<evidence type="ECO:0000313" key="2">
    <source>
        <dbReference type="Proteomes" id="UP001177021"/>
    </source>
</evidence>
<proteinExistence type="predicted"/>
<dbReference type="Proteomes" id="UP001177021">
    <property type="component" value="Unassembled WGS sequence"/>
</dbReference>
<protein>
    <submittedName>
        <fullName evidence="1">Uncharacterized protein</fullName>
    </submittedName>
</protein>
<gene>
    <name evidence="1" type="ORF">MILVUS5_LOCUS13605</name>
</gene>
<evidence type="ECO:0000313" key="1">
    <source>
        <dbReference type="EMBL" id="CAJ2644627.1"/>
    </source>
</evidence>
<name>A0ACB0JME3_TRIPR</name>
<keyword evidence="2" id="KW-1185">Reference proteome</keyword>
<dbReference type="EMBL" id="CASHSV030000044">
    <property type="protein sequence ID" value="CAJ2644627.1"/>
    <property type="molecule type" value="Genomic_DNA"/>
</dbReference>
<organism evidence="1 2">
    <name type="scientific">Trifolium pratense</name>
    <name type="common">Red clover</name>
    <dbReference type="NCBI Taxonomy" id="57577"/>
    <lineage>
        <taxon>Eukaryota</taxon>
        <taxon>Viridiplantae</taxon>
        <taxon>Streptophyta</taxon>
        <taxon>Embryophyta</taxon>
        <taxon>Tracheophyta</taxon>
        <taxon>Spermatophyta</taxon>
        <taxon>Magnoliopsida</taxon>
        <taxon>eudicotyledons</taxon>
        <taxon>Gunneridae</taxon>
        <taxon>Pentapetalae</taxon>
        <taxon>rosids</taxon>
        <taxon>fabids</taxon>
        <taxon>Fabales</taxon>
        <taxon>Fabaceae</taxon>
        <taxon>Papilionoideae</taxon>
        <taxon>50 kb inversion clade</taxon>
        <taxon>NPAAA clade</taxon>
        <taxon>Hologalegina</taxon>
        <taxon>IRL clade</taxon>
        <taxon>Trifolieae</taxon>
        <taxon>Trifolium</taxon>
    </lineage>
</organism>
<sequence length="612" mass="70052">MSVLINGSPTEEINIQRGLKQGDPLAPFLFLLVAEGLGGLMKRAVELNRFSGFQIGRHGLEISHLQYADDKVCIGEDNFENLWTLKAILRGFELVSGLKVNFWKSSLMGVNVSRDFMRLASTFLNCRVGVVPFKYLGLPVGANPRRASTWEPFLDSLRKRLGVWGNRYVSLGGRVVLFNSVLNAIPIFYLSYMKIPIQVWKKVKRIQREFLWGGRNGVKKINWVKWDTICKPKHLGGLGVRDIRVVNFSLLAKWRWRLLSEDESMWKKVIKGKYGDASCGKVDLGEDCKPWFSSIWWKDICSIGTNLNSDWFSQQAFKKIGNGMKTSFWTDKWVGEFSLREKFPRLFSISLQKNVSVADVWDASGIEIWTLVWRRRLFVWENTLLDELLLMLNQISLSADDDQWVWRPEIGGCFSVKSTYNLVSNLLVIGTVLTPEEVAVFRVIWNCPAPSKVSALLWKLLHDRITTKVNLYRRGVIHSEGHQSCAFCGNCAETAIHLLLYCDFATRVWRAVFDWLGMCLQFPHNFLSMFNSVACVPSRKQTRKALVMILGAVIWALWQHRNQIVFENGTAEAAVVIETVKTSSWKWWIGISKGNPCLLYEWLSEPIVCMAT</sequence>
<comment type="caution">
    <text evidence="1">The sequence shown here is derived from an EMBL/GenBank/DDBJ whole genome shotgun (WGS) entry which is preliminary data.</text>
</comment>
<reference evidence="1" key="1">
    <citation type="submission" date="2023-10" db="EMBL/GenBank/DDBJ databases">
        <authorList>
            <person name="Rodriguez Cubillos JULIANA M."/>
            <person name="De Vega J."/>
        </authorList>
    </citation>
    <scope>NUCLEOTIDE SEQUENCE</scope>
</reference>